<name>A0A6J6X2Z1_9ZZZZ</name>
<dbReference type="Pfam" id="PF04230">
    <property type="entry name" value="PS_pyruv_trans"/>
    <property type="match status" value="1"/>
</dbReference>
<sequence length="140" mass="15441">MIVSLLLAQKGWRPTAVPARRLLTRGVDCLEIFGDPALLLPSVRPDLTLLAEDKRHRVTFIPHIDDPWRQERHGLHSISPRVNVENVLRTVVQSEFVVATSLHAVIVGEAFGGRQRSVARAALKVALGRMTAVVLDGSGW</sequence>
<dbReference type="InterPro" id="IPR007345">
    <property type="entry name" value="Polysacch_pyruvyl_Trfase"/>
</dbReference>
<evidence type="ECO:0000313" key="2">
    <source>
        <dbReference type="EMBL" id="CAB4789934.1"/>
    </source>
</evidence>
<reference evidence="2" key="1">
    <citation type="submission" date="2020-05" db="EMBL/GenBank/DDBJ databases">
        <authorList>
            <person name="Chiriac C."/>
            <person name="Salcher M."/>
            <person name="Ghai R."/>
            <person name="Kavagutti S V."/>
        </authorList>
    </citation>
    <scope>NUCLEOTIDE SEQUENCE</scope>
</reference>
<dbReference type="AlphaFoldDB" id="A0A6J6X2Z1"/>
<gene>
    <name evidence="2" type="ORF">UFOPK3001_00142</name>
</gene>
<protein>
    <submittedName>
        <fullName evidence="2">Unannotated protein</fullName>
    </submittedName>
</protein>
<organism evidence="2">
    <name type="scientific">freshwater metagenome</name>
    <dbReference type="NCBI Taxonomy" id="449393"/>
    <lineage>
        <taxon>unclassified sequences</taxon>
        <taxon>metagenomes</taxon>
        <taxon>ecological metagenomes</taxon>
    </lineage>
</organism>
<dbReference type="EMBL" id="CAFAAJ010000006">
    <property type="protein sequence ID" value="CAB4789934.1"/>
    <property type="molecule type" value="Genomic_DNA"/>
</dbReference>
<feature type="domain" description="Polysaccharide pyruvyl transferase" evidence="1">
    <location>
        <begin position="22"/>
        <end position="112"/>
    </location>
</feature>
<proteinExistence type="predicted"/>
<accession>A0A6J6X2Z1</accession>
<evidence type="ECO:0000259" key="1">
    <source>
        <dbReference type="Pfam" id="PF04230"/>
    </source>
</evidence>